<accession>A0A3B3Z877</accession>
<dbReference type="FunFam" id="1.10.10.60:FF:000010">
    <property type="entry name" value="Transcriptional activator Myb isoform A"/>
    <property type="match status" value="1"/>
</dbReference>
<reference evidence="11" key="1">
    <citation type="submission" date="2025-08" db="UniProtKB">
        <authorList>
            <consortium name="Ensembl"/>
        </authorList>
    </citation>
    <scope>IDENTIFICATION</scope>
</reference>
<feature type="region of interest" description="Disordered" evidence="8">
    <location>
        <begin position="149"/>
        <end position="168"/>
    </location>
</feature>
<evidence type="ECO:0000256" key="5">
    <source>
        <dbReference type="ARBA" id="ARBA00022833"/>
    </source>
</evidence>
<dbReference type="Proteomes" id="UP000261520">
    <property type="component" value="Unplaced"/>
</dbReference>
<dbReference type="STRING" id="409849.ENSPMGP00000000795"/>
<feature type="domain" description="HTH myb-type" evidence="10">
    <location>
        <begin position="65"/>
        <end position="115"/>
    </location>
</feature>
<dbReference type="PROSITE" id="PS51294">
    <property type="entry name" value="HTH_MYB"/>
    <property type="match status" value="2"/>
</dbReference>
<evidence type="ECO:0000313" key="11">
    <source>
        <dbReference type="Ensembl" id="ENSPMGP00000000795.1"/>
    </source>
</evidence>
<feature type="domain" description="Myb-like" evidence="9">
    <location>
        <begin position="61"/>
        <end position="111"/>
    </location>
</feature>
<keyword evidence="7" id="KW-0539">Nucleus</keyword>
<keyword evidence="4" id="KW-0863">Zinc-finger</keyword>
<evidence type="ECO:0000256" key="1">
    <source>
        <dbReference type="ARBA" id="ARBA00004123"/>
    </source>
</evidence>
<evidence type="ECO:0000256" key="6">
    <source>
        <dbReference type="ARBA" id="ARBA00023125"/>
    </source>
</evidence>
<evidence type="ECO:0000256" key="7">
    <source>
        <dbReference type="ARBA" id="ARBA00023242"/>
    </source>
</evidence>
<name>A0A3B3Z877_9GOBI</name>
<dbReference type="SUPFAM" id="SSF46689">
    <property type="entry name" value="Homeodomain-like"/>
    <property type="match status" value="1"/>
</dbReference>
<dbReference type="Pfam" id="PF05699">
    <property type="entry name" value="Dimer_Tnp_hAT"/>
    <property type="match status" value="1"/>
</dbReference>
<dbReference type="GO" id="GO:0003677">
    <property type="term" value="F:DNA binding"/>
    <property type="evidence" value="ECO:0007669"/>
    <property type="project" value="UniProtKB-KW"/>
</dbReference>
<evidence type="ECO:0000256" key="2">
    <source>
        <dbReference type="ARBA" id="ARBA00022723"/>
    </source>
</evidence>
<evidence type="ECO:0000256" key="8">
    <source>
        <dbReference type="SAM" id="MobiDB-lite"/>
    </source>
</evidence>
<dbReference type="GO" id="GO:0008270">
    <property type="term" value="F:zinc ion binding"/>
    <property type="evidence" value="ECO:0007669"/>
    <property type="project" value="UniProtKB-KW"/>
</dbReference>
<evidence type="ECO:0008006" key="13">
    <source>
        <dbReference type="Google" id="ProtNLM"/>
    </source>
</evidence>
<dbReference type="GO" id="GO:0005634">
    <property type="term" value="C:nucleus"/>
    <property type="evidence" value="ECO:0007669"/>
    <property type="project" value="UniProtKB-SubCell"/>
</dbReference>
<dbReference type="InterPro" id="IPR017930">
    <property type="entry name" value="Myb_dom"/>
</dbReference>
<keyword evidence="5" id="KW-0862">Zinc</keyword>
<evidence type="ECO:0000259" key="10">
    <source>
        <dbReference type="PROSITE" id="PS51294"/>
    </source>
</evidence>
<keyword evidence="6" id="KW-0238">DNA-binding</keyword>
<dbReference type="Pfam" id="PF13921">
    <property type="entry name" value="Myb_DNA-bind_6"/>
    <property type="match status" value="1"/>
</dbReference>
<dbReference type="InterPro" id="IPR008906">
    <property type="entry name" value="HATC_C_dom"/>
</dbReference>
<dbReference type="InterPro" id="IPR012337">
    <property type="entry name" value="RNaseH-like_sf"/>
</dbReference>
<dbReference type="AlphaFoldDB" id="A0A3B3Z877"/>
<dbReference type="InterPro" id="IPR052035">
    <property type="entry name" value="ZnF_BED_domain_contain"/>
</dbReference>
<dbReference type="SMART" id="SM00717">
    <property type="entry name" value="SANT"/>
    <property type="match status" value="2"/>
</dbReference>
<evidence type="ECO:0000256" key="4">
    <source>
        <dbReference type="ARBA" id="ARBA00022771"/>
    </source>
</evidence>
<dbReference type="CDD" id="cd00167">
    <property type="entry name" value="SANT"/>
    <property type="match status" value="2"/>
</dbReference>
<comment type="subcellular location">
    <subcellularLocation>
        <location evidence="1">Nucleus</location>
    </subcellularLocation>
</comment>
<dbReference type="Gene3D" id="1.10.10.60">
    <property type="entry name" value="Homeodomain-like"/>
    <property type="match status" value="2"/>
</dbReference>
<evidence type="ECO:0000256" key="3">
    <source>
        <dbReference type="ARBA" id="ARBA00022737"/>
    </source>
</evidence>
<keyword evidence="3" id="KW-0677">Repeat</keyword>
<dbReference type="SUPFAM" id="SSF53098">
    <property type="entry name" value="Ribonuclease H-like"/>
    <property type="match status" value="1"/>
</dbReference>
<dbReference type="InterPro" id="IPR009057">
    <property type="entry name" value="Homeodomain-like_sf"/>
</dbReference>
<dbReference type="Ensembl" id="ENSPMGT00000000836.1">
    <property type="protein sequence ID" value="ENSPMGP00000000795.1"/>
    <property type="gene ID" value="ENSPMGG00000000723.1"/>
</dbReference>
<feature type="domain" description="Myb-like" evidence="9">
    <location>
        <begin position="9"/>
        <end position="60"/>
    </location>
</feature>
<dbReference type="InterPro" id="IPR001005">
    <property type="entry name" value="SANT/Myb"/>
</dbReference>
<proteinExistence type="predicted"/>
<keyword evidence="2" id="KW-0479">Metal-binding</keyword>
<keyword evidence="12" id="KW-1185">Reference proteome</keyword>
<protein>
    <recommendedName>
        <fullName evidence="13">MYB proto-oncogene like 2</fullName>
    </recommendedName>
</protein>
<organism evidence="11 12">
    <name type="scientific">Periophthalmus magnuspinnatus</name>
    <dbReference type="NCBI Taxonomy" id="409849"/>
    <lineage>
        <taxon>Eukaryota</taxon>
        <taxon>Metazoa</taxon>
        <taxon>Chordata</taxon>
        <taxon>Craniata</taxon>
        <taxon>Vertebrata</taxon>
        <taxon>Euteleostomi</taxon>
        <taxon>Actinopterygii</taxon>
        <taxon>Neopterygii</taxon>
        <taxon>Teleostei</taxon>
        <taxon>Neoteleostei</taxon>
        <taxon>Acanthomorphata</taxon>
        <taxon>Gobiaria</taxon>
        <taxon>Gobiiformes</taxon>
        <taxon>Gobioidei</taxon>
        <taxon>Gobiidae</taxon>
        <taxon>Oxudercinae</taxon>
        <taxon>Periophthalmus</taxon>
    </lineage>
</organism>
<dbReference type="SUPFAM" id="SSF140996">
    <property type="entry name" value="Hermes dimerisation domain"/>
    <property type="match status" value="1"/>
</dbReference>
<dbReference type="PANTHER" id="PTHR46481">
    <property type="entry name" value="ZINC FINGER BED DOMAIN-CONTAINING PROTEIN 4"/>
    <property type="match status" value="1"/>
</dbReference>
<sequence>MNRWSRSLDPVLVKGYWTEEEDQKIIDLVTKFGTKSWQLIAKHLHGRLGKQCRERWVNHLDPLINKSCWTKEEDLIIYKAQALMGNRWADIARLLPGRTDNSVKNHWYSTIKRLAEQGVFKKEAEDIKLDLRKIEEGEVLPLHNTESLGNYPSSRPCPRPSMSPGRAPSAAVDQKKLEEAALRMISEDMLPLSFVEGAGFRSFMGMMCPQYNRLSQRAMGLRLYGDVERIYKPQLIRDLKACLAQCQEGEGLIHVSVDLWAGSGSSPLDEPMVLVQLHFINESWQLRRPVVAFRHLRHQDLSASLSRELEGVLLSYGIFPQRIGYVLTNNAKHALATNSLFCDYKVSVRAQERNPHKCHPCEMVSFLTDQLSEDDSPFCKLHMGSRHNCVGHTLQQVIQEALKSSREVEDLFSQLHKVVTFFRSKAYWNEVLMKECGALLWPPPSSCRWNSMLLCLRRLVQESTWSRVMSVLTQARTEARDPANVPHLSVTREQLVDLLGLLGPFEAALQTLQGNGASLGSLIPSVLQLDRALCSSESRYTDFCKALRTGLQAHCHGLLHHRDLLIATVLDPRLKLQPFCEKTEEKTDFLTPPFKSEVTTIIEAALSTIQCSASSPCLKVSELEAYLSESPPSGSSCLLFWRSAHRFPRLQSLARRLLAIPVTSGGFDRLYPMSTCLMRARRNRLPPNTTERLLLYKDAMKTSAVRKPAKV</sequence>
<dbReference type="PROSITE" id="PS50090">
    <property type="entry name" value="MYB_LIKE"/>
    <property type="match status" value="2"/>
</dbReference>
<reference evidence="11" key="2">
    <citation type="submission" date="2025-09" db="UniProtKB">
        <authorList>
            <consortium name="Ensembl"/>
        </authorList>
    </citation>
    <scope>IDENTIFICATION</scope>
</reference>
<dbReference type="GO" id="GO:0046983">
    <property type="term" value="F:protein dimerization activity"/>
    <property type="evidence" value="ECO:0007669"/>
    <property type="project" value="InterPro"/>
</dbReference>
<feature type="domain" description="HTH myb-type" evidence="10">
    <location>
        <begin position="9"/>
        <end position="64"/>
    </location>
</feature>
<evidence type="ECO:0000259" key="9">
    <source>
        <dbReference type="PROSITE" id="PS50090"/>
    </source>
</evidence>
<dbReference type="PANTHER" id="PTHR46481:SF10">
    <property type="entry name" value="ZINC FINGER BED DOMAIN-CONTAINING PROTEIN 39"/>
    <property type="match status" value="1"/>
</dbReference>
<evidence type="ECO:0000313" key="12">
    <source>
        <dbReference type="Proteomes" id="UP000261520"/>
    </source>
</evidence>